<comment type="cofactor">
    <cofactor evidence="1">
        <name>Mn(2+)</name>
        <dbReference type="ChEBI" id="CHEBI:29035"/>
    </cofactor>
</comment>
<evidence type="ECO:0000256" key="6">
    <source>
        <dbReference type="ARBA" id="ARBA00023211"/>
    </source>
</evidence>
<evidence type="ECO:0000313" key="8">
    <source>
        <dbReference type="EMBL" id="MCC5467059.1"/>
    </source>
</evidence>
<reference evidence="8" key="1">
    <citation type="submission" date="2021-11" db="EMBL/GenBank/DDBJ databases">
        <title>Description of a new species Pelosinus isolated from the bottom sediments of Lake Baikal.</title>
        <authorList>
            <person name="Zakharyuk A."/>
        </authorList>
    </citation>
    <scope>NUCLEOTIDE SEQUENCE</scope>
    <source>
        <strain evidence="8">Bkl1</strain>
    </source>
</reference>
<comment type="cofactor">
    <cofactor evidence="2">
        <name>Mg(2+)</name>
        <dbReference type="ChEBI" id="CHEBI:18420"/>
    </cofactor>
</comment>
<evidence type="ECO:0000256" key="1">
    <source>
        <dbReference type="ARBA" id="ARBA00001936"/>
    </source>
</evidence>
<keyword evidence="6" id="KW-0464">Manganese</keyword>
<dbReference type="PANTHER" id="PTHR12992:SF11">
    <property type="entry name" value="MITOCHONDRIAL COENZYME A DIPHOSPHATASE NUDT8"/>
    <property type="match status" value="1"/>
</dbReference>
<dbReference type="RefSeq" id="WP_229536126.1">
    <property type="nucleotide sequence ID" value="NZ_JAJHJB010000026.1"/>
</dbReference>
<organism evidence="8 9">
    <name type="scientific">Pelosinus baikalensis</name>
    <dbReference type="NCBI Taxonomy" id="2892015"/>
    <lineage>
        <taxon>Bacteria</taxon>
        <taxon>Bacillati</taxon>
        <taxon>Bacillota</taxon>
        <taxon>Negativicutes</taxon>
        <taxon>Selenomonadales</taxon>
        <taxon>Sporomusaceae</taxon>
        <taxon>Pelosinus</taxon>
    </lineage>
</organism>
<evidence type="ECO:0000256" key="5">
    <source>
        <dbReference type="ARBA" id="ARBA00022842"/>
    </source>
</evidence>
<evidence type="ECO:0000313" key="9">
    <source>
        <dbReference type="Proteomes" id="UP001165492"/>
    </source>
</evidence>
<keyword evidence="4" id="KW-0378">Hydrolase</keyword>
<dbReference type="SUPFAM" id="SSF55811">
    <property type="entry name" value="Nudix"/>
    <property type="match status" value="1"/>
</dbReference>
<dbReference type="InterPro" id="IPR045121">
    <property type="entry name" value="CoAse"/>
</dbReference>
<accession>A0ABS8HV69</accession>
<keyword evidence="3" id="KW-0479">Metal-binding</keyword>
<dbReference type="Pfam" id="PF00293">
    <property type="entry name" value="NUDIX"/>
    <property type="match status" value="1"/>
</dbReference>
<sequence>MKKMLIGWGRGLAMDELCRELSEALAVNVEGKAGYNDFFTAAVLVPLIVQDGELAILFEVRSTQLSWQPGEICFPGGRIEKEDGSALAAAVRETQEELSLAAAEIKILGALDEIISPIGVKLYPYVGYLSPLQPIVPSQDEVAEVFTIPLRFLLAHKPIVAHMEMGTRPLADFPFSLVTGYSEEWRARKTYQVSFYKYGKHVVWGLTAQVLQEFLEIYKTIDDK</sequence>
<dbReference type="CDD" id="cd03426">
    <property type="entry name" value="NUDIX_CoAse_Nudt7"/>
    <property type="match status" value="1"/>
</dbReference>
<keyword evidence="5" id="KW-0460">Magnesium</keyword>
<dbReference type="PROSITE" id="PS51462">
    <property type="entry name" value="NUDIX"/>
    <property type="match status" value="1"/>
</dbReference>
<keyword evidence="9" id="KW-1185">Reference proteome</keyword>
<comment type="caution">
    <text evidence="8">The sequence shown here is derived from an EMBL/GenBank/DDBJ whole genome shotgun (WGS) entry which is preliminary data.</text>
</comment>
<evidence type="ECO:0000256" key="2">
    <source>
        <dbReference type="ARBA" id="ARBA00001946"/>
    </source>
</evidence>
<evidence type="ECO:0000256" key="4">
    <source>
        <dbReference type="ARBA" id="ARBA00022801"/>
    </source>
</evidence>
<dbReference type="InterPro" id="IPR000086">
    <property type="entry name" value="NUDIX_hydrolase_dom"/>
</dbReference>
<name>A0ABS8HV69_9FIRM</name>
<evidence type="ECO:0000259" key="7">
    <source>
        <dbReference type="PROSITE" id="PS51462"/>
    </source>
</evidence>
<dbReference type="PANTHER" id="PTHR12992">
    <property type="entry name" value="NUDIX HYDROLASE"/>
    <property type="match status" value="1"/>
</dbReference>
<dbReference type="Gene3D" id="3.90.79.10">
    <property type="entry name" value="Nucleoside Triphosphate Pyrophosphohydrolase"/>
    <property type="match status" value="1"/>
</dbReference>
<dbReference type="InterPro" id="IPR015797">
    <property type="entry name" value="NUDIX_hydrolase-like_dom_sf"/>
</dbReference>
<feature type="domain" description="Nudix hydrolase" evidence="7">
    <location>
        <begin position="38"/>
        <end position="172"/>
    </location>
</feature>
<evidence type="ECO:0000256" key="3">
    <source>
        <dbReference type="ARBA" id="ARBA00022723"/>
    </source>
</evidence>
<protein>
    <submittedName>
        <fullName evidence="8">CoA pyrophosphatase</fullName>
    </submittedName>
</protein>
<proteinExistence type="predicted"/>
<gene>
    <name evidence="8" type="ORF">LMF89_17075</name>
</gene>
<dbReference type="Proteomes" id="UP001165492">
    <property type="component" value="Unassembled WGS sequence"/>
</dbReference>
<dbReference type="EMBL" id="JAJHJB010000026">
    <property type="protein sequence ID" value="MCC5467059.1"/>
    <property type="molecule type" value="Genomic_DNA"/>
</dbReference>